<protein>
    <submittedName>
        <fullName evidence="9">Fe2+-dependent dioxygenase</fullName>
    </submittedName>
</protein>
<evidence type="ECO:0000256" key="3">
    <source>
        <dbReference type="ARBA" id="ARBA00022896"/>
    </source>
</evidence>
<dbReference type="Proteomes" id="UP000218767">
    <property type="component" value="Unassembled WGS sequence"/>
</dbReference>
<evidence type="ECO:0000256" key="2">
    <source>
        <dbReference type="ARBA" id="ARBA00022723"/>
    </source>
</evidence>
<feature type="domain" description="Fe2OG dioxygenase" evidence="8">
    <location>
        <begin position="79"/>
        <end position="177"/>
    </location>
</feature>
<dbReference type="GO" id="GO:0005506">
    <property type="term" value="F:iron ion binding"/>
    <property type="evidence" value="ECO:0007669"/>
    <property type="project" value="UniProtKB-UniRule"/>
</dbReference>
<dbReference type="InterPro" id="IPR006620">
    <property type="entry name" value="Pro_4_hyd_alph"/>
</dbReference>
<keyword evidence="3 7" id="KW-0847">Vitamin C</keyword>
<feature type="binding site" evidence="7">
    <location>
        <position position="99"/>
    </location>
    <ligand>
        <name>Fe cation</name>
        <dbReference type="ChEBI" id="CHEBI:24875"/>
    </ligand>
</feature>
<dbReference type="GO" id="GO:0031418">
    <property type="term" value="F:L-ascorbic acid binding"/>
    <property type="evidence" value="ECO:0007669"/>
    <property type="project" value="UniProtKB-KW"/>
</dbReference>
<comment type="caution">
    <text evidence="9">The sequence shown here is derived from an EMBL/GenBank/DDBJ whole genome shotgun (WGS) entry which is preliminary data.</text>
</comment>
<dbReference type="SMART" id="SM00702">
    <property type="entry name" value="P4Hc"/>
    <property type="match status" value="1"/>
</dbReference>
<name>A0A2A4XBM5_9GAMM</name>
<dbReference type="InterPro" id="IPR044862">
    <property type="entry name" value="Pro_4_hyd_alph_FE2OG_OXY"/>
</dbReference>
<keyword evidence="6 7" id="KW-0408">Iron</keyword>
<dbReference type="HAMAP" id="MF_00657">
    <property type="entry name" value="Hydroxyl_YbiX"/>
    <property type="match status" value="1"/>
</dbReference>
<dbReference type="PROSITE" id="PS51471">
    <property type="entry name" value="FE2OG_OXY"/>
    <property type="match status" value="1"/>
</dbReference>
<comment type="cofactor">
    <cofactor evidence="7">
        <name>Fe(2+)</name>
        <dbReference type="ChEBI" id="CHEBI:29033"/>
    </cofactor>
    <text evidence="7">Binds 1 Fe(2+) ion per subunit.</text>
</comment>
<dbReference type="AlphaFoldDB" id="A0A2A4XBM5"/>
<dbReference type="GO" id="GO:0016706">
    <property type="term" value="F:2-oxoglutarate-dependent dioxygenase activity"/>
    <property type="evidence" value="ECO:0007669"/>
    <property type="project" value="UniProtKB-UniRule"/>
</dbReference>
<evidence type="ECO:0000256" key="5">
    <source>
        <dbReference type="ARBA" id="ARBA00023002"/>
    </source>
</evidence>
<dbReference type="EMBL" id="NVUL01000016">
    <property type="protein sequence ID" value="PCI79549.1"/>
    <property type="molecule type" value="Genomic_DNA"/>
</dbReference>
<dbReference type="InterPro" id="IPR005123">
    <property type="entry name" value="Oxoglu/Fe-dep_dioxygenase_dom"/>
</dbReference>
<evidence type="ECO:0000256" key="1">
    <source>
        <dbReference type="ARBA" id="ARBA00001961"/>
    </source>
</evidence>
<keyword evidence="2 7" id="KW-0479">Metal-binding</keyword>
<dbReference type="InterPro" id="IPR023550">
    <property type="entry name" value="PKHD_hydroxylase"/>
</dbReference>
<gene>
    <name evidence="9" type="ORF">COB20_04505</name>
</gene>
<dbReference type="NCBIfam" id="NF003975">
    <property type="entry name" value="PRK05467.1-4"/>
    <property type="match status" value="1"/>
</dbReference>
<keyword evidence="5 7" id="KW-0560">Oxidoreductase</keyword>
<proteinExistence type="inferred from homology"/>
<keyword evidence="4 7" id="KW-0223">Dioxygenase</keyword>
<dbReference type="GO" id="GO:0006974">
    <property type="term" value="P:DNA damage response"/>
    <property type="evidence" value="ECO:0007669"/>
    <property type="project" value="TreeGrafter"/>
</dbReference>
<feature type="binding site" evidence="7">
    <location>
        <position position="158"/>
    </location>
    <ligand>
        <name>Fe cation</name>
        <dbReference type="ChEBI" id="CHEBI:24875"/>
    </ligand>
</feature>
<reference evidence="10" key="1">
    <citation type="submission" date="2017-08" db="EMBL/GenBank/DDBJ databases">
        <title>A dynamic microbial community with high functional redundancy inhabits the cold, oxic subseafloor aquifer.</title>
        <authorList>
            <person name="Tully B.J."/>
            <person name="Wheat C.G."/>
            <person name="Glazer B.T."/>
            <person name="Huber J.A."/>
        </authorList>
    </citation>
    <scope>NUCLEOTIDE SEQUENCE [LARGE SCALE GENOMIC DNA]</scope>
</reference>
<dbReference type="Pfam" id="PF13640">
    <property type="entry name" value="2OG-FeII_Oxy_3"/>
    <property type="match status" value="1"/>
</dbReference>
<sequence length="225" mass="25054">MYLRVPKFLNDQNLKLVDELIAGGQFTDGAATTGGPTKSVKKNLQIDLVQHPQRDQFLQMITTTANSNSMMRSATLPRRMTLPLLSKYATGMAYGWHIDNPIMTAMGSPVRTDIACTVFISDSSDYQGGELVVRTSSGDVRVKLDRGDAFIYPATSRHQVLEVTSGERLAVVFWIQSMVADASKREILRDLSIAYDRVLKDSPESEALQSIQRSQANLLRRWGQV</sequence>
<evidence type="ECO:0000256" key="6">
    <source>
        <dbReference type="ARBA" id="ARBA00023004"/>
    </source>
</evidence>
<dbReference type="PANTHER" id="PTHR41536">
    <property type="entry name" value="PKHD-TYPE HYDROXYLASE YBIX"/>
    <property type="match status" value="1"/>
</dbReference>
<evidence type="ECO:0000313" key="10">
    <source>
        <dbReference type="Proteomes" id="UP000218767"/>
    </source>
</evidence>
<dbReference type="PANTHER" id="PTHR41536:SF1">
    <property type="entry name" value="PKHD-TYPE HYDROXYLASE YBIX"/>
    <property type="match status" value="1"/>
</dbReference>
<organism evidence="9 10">
    <name type="scientific">SAR86 cluster bacterium</name>
    <dbReference type="NCBI Taxonomy" id="2030880"/>
    <lineage>
        <taxon>Bacteria</taxon>
        <taxon>Pseudomonadati</taxon>
        <taxon>Pseudomonadota</taxon>
        <taxon>Gammaproteobacteria</taxon>
        <taxon>SAR86 cluster</taxon>
    </lineage>
</organism>
<evidence type="ECO:0000259" key="8">
    <source>
        <dbReference type="PROSITE" id="PS51471"/>
    </source>
</evidence>
<dbReference type="GO" id="GO:0006879">
    <property type="term" value="P:intracellular iron ion homeostasis"/>
    <property type="evidence" value="ECO:0007669"/>
    <property type="project" value="TreeGrafter"/>
</dbReference>
<feature type="binding site" evidence="7">
    <location>
        <position position="97"/>
    </location>
    <ligand>
        <name>Fe cation</name>
        <dbReference type="ChEBI" id="CHEBI:24875"/>
    </ligand>
</feature>
<evidence type="ECO:0000256" key="4">
    <source>
        <dbReference type="ARBA" id="ARBA00022964"/>
    </source>
</evidence>
<comment type="cofactor">
    <cofactor evidence="1 7">
        <name>L-ascorbate</name>
        <dbReference type="ChEBI" id="CHEBI:38290"/>
    </cofactor>
</comment>
<accession>A0A2A4XBM5</accession>
<dbReference type="NCBIfam" id="NF003974">
    <property type="entry name" value="PRK05467.1-3"/>
    <property type="match status" value="1"/>
</dbReference>
<dbReference type="Gene3D" id="2.60.120.620">
    <property type="entry name" value="q2cbj1_9rhob like domain"/>
    <property type="match status" value="1"/>
</dbReference>
<feature type="binding site" evidence="7">
    <location>
        <position position="168"/>
    </location>
    <ligand>
        <name>2-oxoglutarate</name>
        <dbReference type="ChEBI" id="CHEBI:16810"/>
    </ligand>
</feature>
<evidence type="ECO:0000256" key="7">
    <source>
        <dbReference type="HAMAP-Rule" id="MF_00657"/>
    </source>
</evidence>
<evidence type="ECO:0000313" key="9">
    <source>
        <dbReference type="EMBL" id="PCI79549.1"/>
    </source>
</evidence>